<dbReference type="KEGG" id="mri:Mal4_27430"/>
<keyword evidence="2" id="KW-0503">Monooxygenase</keyword>
<proteinExistence type="predicted"/>
<dbReference type="InterPro" id="IPR050744">
    <property type="entry name" value="AI-2_Isomerase_LsrG"/>
</dbReference>
<dbReference type="GO" id="GO:0004497">
    <property type="term" value="F:monooxygenase activity"/>
    <property type="evidence" value="ECO:0007669"/>
    <property type="project" value="UniProtKB-KW"/>
</dbReference>
<keyword evidence="2" id="KW-0560">Oxidoreductase</keyword>
<dbReference type="Proteomes" id="UP000320496">
    <property type="component" value="Chromosome"/>
</dbReference>
<reference evidence="2 3" key="1">
    <citation type="submission" date="2019-02" db="EMBL/GenBank/DDBJ databases">
        <title>Deep-cultivation of Planctomycetes and their phenomic and genomic characterization uncovers novel biology.</title>
        <authorList>
            <person name="Wiegand S."/>
            <person name="Jogler M."/>
            <person name="Boedeker C."/>
            <person name="Pinto D."/>
            <person name="Vollmers J."/>
            <person name="Rivas-Marin E."/>
            <person name="Kohn T."/>
            <person name="Peeters S.H."/>
            <person name="Heuer A."/>
            <person name="Rast P."/>
            <person name="Oberbeckmann S."/>
            <person name="Bunk B."/>
            <person name="Jeske O."/>
            <person name="Meyerdierks A."/>
            <person name="Storesund J.E."/>
            <person name="Kallscheuer N."/>
            <person name="Luecker S."/>
            <person name="Lage O.M."/>
            <person name="Pohl T."/>
            <person name="Merkel B.J."/>
            <person name="Hornburger P."/>
            <person name="Mueller R.-W."/>
            <person name="Bruemmer F."/>
            <person name="Labrenz M."/>
            <person name="Spormann A.M."/>
            <person name="Op den Camp H."/>
            <person name="Overmann J."/>
            <person name="Amann R."/>
            <person name="Jetten M.S.M."/>
            <person name="Mascher T."/>
            <person name="Medema M.H."/>
            <person name="Devos D.P."/>
            <person name="Kaster A.-K."/>
            <person name="Ovreas L."/>
            <person name="Rohde M."/>
            <person name="Galperin M.Y."/>
            <person name="Jogler C."/>
        </authorList>
    </citation>
    <scope>NUCLEOTIDE SEQUENCE [LARGE SCALE GENOMIC DNA]</scope>
    <source>
        <strain evidence="2 3">Mal4</strain>
    </source>
</reference>
<dbReference type="GO" id="GO:0005829">
    <property type="term" value="C:cytosol"/>
    <property type="evidence" value="ECO:0007669"/>
    <property type="project" value="TreeGrafter"/>
</dbReference>
<dbReference type="PROSITE" id="PS51725">
    <property type="entry name" value="ABM"/>
    <property type="match status" value="1"/>
</dbReference>
<feature type="domain" description="ABM" evidence="1">
    <location>
        <begin position="2"/>
        <end position="99"/>
    </location>
</feature>
<dbReference type="SUPFAM" id="SSF54909">
    <property type="entry name" value="Dimeric alpha+beta barrel"/>
    <property type="match status" value="1"/>
</dbReference>
<dbReference type="PANTHER" id="PTHR33336">
    <property type="entry name" value="QUINOL MONOOXYGENASE YGIN-RELATED"/>
    <property type="match status" value="1"/>
</dbReference>
<dbReference type="InterPro" id="IPR011008">
    <property type="entry name" value="Dimeric_a/b-barrel"/>
</dbReference>
<dbReference type="PANTHER" id="PTHR33336:SF3">
    <property type="entry name" value="ABM DOMAIN-CONTAINING PROTEIN"/>
    <property type="match status" value="1"/>
</dbReference>
<dbReference type="EMBL" id="CP036275">
    <property type="protein sequence ID" value="QDU38416.1"/>
    <property type="molecule type" value="Genomic_DNA"/>
</dbReference>
<evidence type="ECO:0000313" key="3">
    <source>
        <dbReference type="Proteomes" id="UP000320496"/>
    </source>
</evidence>
<dbReference type="AlphaFoldDB" id="A0A517Z7F2"/>
<dbReference type="RefSeq" id="WP_145369700.1">
    <property type="nucleotide sequence ID" value="NZ_CP036275.1"/>
</dbReference>
<dbReference type="EC" id="1.-.-.-" evidence="2"/>
<gene>
    <name evidence="2" type="primary">ygiN</name>
    <name evidence="2" type="ORF">Mal4_27430</name>
</gene>
<evidence type="ECO:0000259" key="1">
    <source>
        <dbReference type="PROSITE" id="PS51725"/>
    </source>
</evidence>
<dbReference type="InterPro" id="IPR007138">
    <property type="entry name" value="ABM_dom"/>
</dbReference>
<dbReference type="Gene3D" id="3.30.70.100">
    <property type="match status" value="1"/>
</dbReference>
<dbReference type="OrthoDB" id="287932at2"/>
<organism evidence="2 3">
    <name type="scientific">Maioricimonas rarisocia</name>
    <dbReference type="NCBI Taxonomy" id="2528026"/>
    <lineage>
        <taxon>Bacteria</taxon>
        <taxon>Pseudomonadati</taxon>
        <taxon>Planctomycetota</taxon>
        <taxon>Planctomycetia</taxon>
        <taxon>Planctomycetales</taxon>
        <taxon>Planctomycetaceae</taxon>
        <taxon>Maioricimonas</taxon>
    </lineage>
</organism>
<dbReference type="Pfam" id="PF03992">
    <property type="entry name" value="ABM"/>
    <property type="match status" value="1"/>
</dbReference>
<sequence length="102" mass="11575">MIHVIATIRLQPGTRARFLEEFHGIVPDVHAEAGCIEYGPAVDLATDISAQPEVDENAVMVIEKWESLEHLKQHLQAPHMLTYRERVKDLVIETRVQILEPA</sequence>
<keyword evidence="3" id="KW-1185">Reference proteome</keyword>
<protein>
    <submittedName>
        <fullName evidence="2">Putative quinol monooxygenase YgiN</fullName>
        <ecNumber evidence="2">1.-.-.-</ecNumber>
    </submittedName>
</protein>
<evidence type="ECO:0000313" key="2">
    <source>
        <dbReference type="EMBL" id="QDU38416.1"/>
    </source>
</evidence>
<name>A0A517Z7F2_9PLAN</name>
<accession>A0A517Z7F2</accession>